<evidence type="ECO:0000313" key="2">
    <source>
        <dbReference type="Proteomes" id="UP000030686"/>
    </source>
</evidence>
<accession>W6QI82</accession>
<sequence>MPEREPRLVLPKMLGETITTYCPDPDDLLLSSLYRTHEWIIMERLSEGPCPITPEDFNQGMGSVSTTGTYLCRCIDDPGFDLAFICIYKEIPLDGTEFNNLENRKKQATIESFVELDALKKFTETECTATPKLLGYQINSQGVNDVIPRGYIIHLIFEKVRGEPLEFEEEILSKITGFDMAIEIDPEYEWTDINFVIYDLVLLSSNYEKYVPTANDITTDKYEGWRW</sequence>
<dbReference type="AlphaFoldDB" id="W6QI82"/>
<proteinExistence type="predicted"/>
<keyword evidence="2" id="KW-1185">Reference proteome</keyword>
<reference evidence="1" key="1">
    <citation type="journal article" date="2014" name="Nat. Commun.">
        <title>Multiple recent horizontal transfers of a large genomic region in cheese making fungi.</title>
        <authorList>
            <person name="Cheeseman K."/>
            <person name="Ropars J."/>
            <person name="Renault P."/>
            <person name="Dupont J."/>
            <person name="Gouzy J."/>
            <person name="Branca A."/>
            <person name="Abraham A.L."/>
            <person name="Ceppi M."/>
            <person name="Conseiller E."/>
            <person name="Debuchy R."/>
            <person name="Malagnac F."/>
            <person name="Goarin A."/>
            <person name="Silar P."/>
            <person name="Lacoste S."/>
            <person name="Sallet E."/>
            <person name="Bensimon A."/>
            <person name="Giraud T."/>
            <person name="Brygoo Y."/>
        </authorList>
    </citation>
    <scope>NUCLEOTIDE SEQUENCE [LARGE SCALE GENOMIC DNA]</scope>
    <source>
        <strain evidence="1">FM164</strain>
    </source>
</reference>
<evidence type="ECO:0000313" key="1">
    <source>
        <dbReference type="EMBL" id="CDM36140.1"/>
    </source>
</evidence>
<dbReference type="Proteomes" id="UP000030686">
    <property type="component" value="Unassembled WGS sequence"/>
</dbReference>
<gene>
    <name evidence="1" type="ORF">PROQFM164_S04g001021</name>
</gene>
<dbReference type="OrthoDB" id="5401170at2759"/>
<organism evidence="1 2">
    <name type="scientific">Penicillium roqueforti (strain FM164)</name>
    <dbReference type="NCBI Taxonomy" id="1365484"/>
    <lineage>
        <taxon>Eukaryota</taxon>
        <taxon>Fungi</taxon>
        <taxon>Dikarya</taxon>
        <taxon>Ascomycota</taxon>
        <taxon>Pezizomycotina</taxon>
        <taxon>Eurotiomycetes</taxon>
        <taxon>Eurotiomycetidae</taxon>
        <taxon>Eurotiales</taxon>
        <taxon>Aspergillaceae</taxon>
        <taxon>Penicillium</taxon>
    </lineage>
</organism>
<name>W6QI82_PENRF</name>
<dbReference type="EMBL" id="HG792018">
    <property type="protein sequence ID" value="CDM36140.1"/>
    <property type="molecule type" value="Genomic_DNA"/>
</dbReference>
<protein>
    <submittedName>
        <fullName evidence="1">Genomic scaffold, ProqFM164S04</fullName>
    </submittedName>
</protein>